<evidence type="ECO:0000256" key="2">
    <source>
        <dbReference type="ARBA" id="ARBA00008749"/>
    </source>
</evidence>
<evidence type="ECO:0000256" key="9">
    <source>
        <dbReference type="ARBA" id="ARBA00023098"/>
    </source>
</evidence>
<dbReference type="Proteomes" id="UP000466632">
    <property type="component" value="Chromosome"/>
</dbReference>
<comment type="cofactor">
    <cofactor evidence="1">
        <name>Fe(2+)</name>
        <dbReference type="ChEBI" id="CHEBI:29033"/>
    </cofactor>
</comment>
<dbReference type="InterPro" id="IPR009078">
    <property type="entry name" value="Ferritin-like_SF"/>
</dbReference>
<evidence type="ECO:0000256" key="6">
    <source>
        <dbReference type="ARBA" id="ARBA00022832"/>
    </source>
</evidence>
<accession>A0A7I7P2C8</accession>
<keyword evidence="6" id="KW-0276">Fatty acid metabolism</keyword>
<dbReference type="GO" id="GO:0006633">
    <property type="term" value="P:fatty acid biosynthetic process"/>
    <property type="evidence" value="ECO:0007669"/>
    <property type="project" value="UniProtKB-KW"/>
</dbReference>
<keyword evidence="4" id="KW-0444">Lipid biosynthesis</keyword>
<evidence type="ECO:0000256" key="11">
    <source>
        <dbReference type="PIRSR" id="PIRSR000346-1"/>
    </source>
</evidence>
<dbReference type="SUPFAM" id="SSF47240">
    <property type="entry name" value="Ferritin-like"/>
    <property type="match status" value="1"/>
</dbReference>
<dbReference type="Gene3D" id="1.10.620.20">
    <property type="entry name" value="Ribonucleotide Reductase, subunit A"/>
    <property type="match status" value="1"/>
</dbReference>
<feature type="binding site" evidence="11">
    <location>
        <position position="127"/>
    </location>
    <ligand>
        <name>Fe cation</name>
        <dbReference type="ChEBI" id="CHEBI:24875"/>
        <label>1</label>
    </ligand>
</feature>
<keyword evidence="8 11" id="KW-0408">Iron</keyword>
<evidence type="ECO:0000256" key="1">
    <source>
        <dbReference type="ARBA" id="ARBA00001954"/>
    </source>
</evidence>
<organism evidence="12 13">
    <name type="scientific">Mycobacterium seoulense</name>
    <dbReference type="NCBI Taxonomy" id="386911"/>
    <lineage>
        <taxon>Bacteria</taxon>
        <taxon>Bacillati</taxon>
        <taxon>Actinomycetota</taxon>
        <taxon>Actinomycetes</taxon>
        <taxon>Mycobacteriales</taxon>
        <taxon>Mycobacteriaceae</taxon>
        <taxon>Mycobacterium</taxon>
    </lineage>
</organism>
<dbReference type="Pfam" id="PF03405">
    <property type="entry name" value="FA_desaturase_2"/>
    <property type="match status" value="1"/>
</dbReference>
<evidence type="ECO:0000256" key="5">
    <source>
        <dbReference type="ARBA" id="ARBA00022723"/>
    </source>
</evidence>
<dbReference type="GO" id="GO:0045300">
    <property type="term" value="F:stearoyl-[ACP] desaturase activity"/>
    <property type="evidence" value="ECO:0007669"/>
    <property type="project" value="InterPro"/>
</dbReference>
<feature type="binding site" evidence="11">
    <location>
        <position position="209"/>
    </location>
    <ligand>
        <name>Fe cation</name>
        <dbReference type="ChEBI" id="CHEBI:24875"/>
        <label>2</label>
    </ligand>
</feature>
<keyword evidence="7" id="KW-0560">Oxidoreductase</keyword>
<comment type="subunit">
    <text evidence="3">Homodimer.</text>
</comment>
<dbReference type="GO" id="GO:0005829">
    <property type="term" value="C:cytosol"/>
    <property type="evidence" value="ECO:0007669"/>
    <property type="project" value="TreeGrafter"/>
</dbReference>
<keyword evidence="9" id="KW-0443">Lipid metabolism</keyword>
<feature type="binding site" evidence="11">
    <location>
        <position position="209"/>
    </location>
    <ligand>
        <name>Fe cation</name>
        <dbReference type="ChEBI" id="CHEBI:24875"/>
        <label>1</label>
    </ligand>
</feature>
<feature type="binding site" evidence="11">
    <location>
        <position position="179"/>
    </location>
    <ligand>
        <name>Fe cation</name>
        <dbReference type="ChEBI" id="CHEBI:24875"/>
        <label>2</label>
    </ligand>
</feature>
<dbReference type="InterPro" id="IPR005067">
    <property type="entry name" value="Fatty_acid_desaturase-2"/>
</dbReference>
<comment type="similarity">
    <text evidence="2">Belongs to the fatty acid desaturase type 2 family.</text>
</comment>
<evidence type="ECO:0000313" key="12">
    <source>
        <dbReference type="EMBL" id="BBY02212.1"/>
    </source>
</evidence>
<dbReference type="GO" id="GO:0046872">
    <property type="term" value="F:metal ion binding"/>
    <property type="evidence" value="ECO:0007669"/>
    <property type="project" value="UniProtKB-KW"/>
</dbReference>
<evidence type="ECO:0000256" key="4">
    <source>
        <dbReference type="ARBA" id="ARBA00022516"/>
    </source>
</evidence>
<comment type="cofactor">
    <cofactor evidence="11">
        <name>Fe cation</name>
        <dbReference type="ChEBI" id="CHEBI:24875"/>
    </cofactor>
    <text evidence="11">Binds 2 iron ions per subunit.</text>
</comment>
<evidence type="ECO:0000256" key="10">
    <source>
        <dbReference type="ARBA" id="ARBA00023160"/>
    </source>
</evidence>
<dbReference type="PANTHER" id="PTHR31155:SF9">
    <property type="entry name" value="STEAROYL-[ACYL-CARRIER-PROTEIN] 9-DESATURASE 7, CHLOROPLASTIC"/>
    <property type="match status" value="1"/>
</dbReference>
<evidence type="ECO:0000313" key="13">
    <source>
        <dbReference type="Proteomes" id="UP000466632"/>
    </source>
</evidence>
<dbReference type="EMBL" id="AP022582">
    <property type="protein sequence ID" value="BBY02212.1"/>
    <property type="molecule type" value="Genomic_DNA"/>
</dbReference>
<feature type="binding site" evidence="11">
    <location>
        <position position="127"/>
    </location>
    <ligand>
        <name>Fe cation</name>
        <dbReference type="ChEBI" id="CHEBI:24875"/>
        <label>2</label>
    </ligand>
</feature>
<dbReference type="PANTHER" id="PTHR31155">
    <property type="entry name" value="ACYL- ACYL-CARRIER-PROTEIN DESATURASE-RELATED"/>
    <property type="match status" value="1"/>
</dbReference>
<evidence type="ECO:0000256" key="8">
    <source>
        <dbReference type="ARBA" id="ARBA00023004"/>
    </source>
</evidence>
<keyword evidence="13" id="KW-1185">Reference proteome</keyword>
<evidence type="ECO:0000256" key="7">
    <source>
        <dbReference type="ARBA" id="ARBA00023002"/>
    </source>
</evidence>
<feature type="binding site" evidence="11">
    <location>
        <position position="212"/>
    </location>
    <ligand>
        <name>Fe cation</name>
        <dbReference type="ChEBI" id="CHEBI:24875"/>
        <label>2</label>
    </ligand>
</feature>
<protein>
    <submittedName>
        <fullName evidence="12">Acyl-ACP desaturase</fullName>
    </submittedName>
</protein>
<gene>
    <name evidence="12" type="primary">desA2</name>
    <name evidence="12" type="ORF">MSEO_27110</name>
</gene>
<proteinExistence type="inferred from homology"/>
<name>A0A7I7P2C8_9MYCO</name>
<dbReference type="InterPro" id="IPR012348">
    <property type="entry name" value="RNR-like"/>
</dbReference>
<dbReference type="PIRSF" id="PIRSF000346">
    <property type="entry name" value="Dlt9_acylACP_des"/>
    <property type="match status" value="1"/>
</dbReference>
<sequence length="295" mass="34028">MPRHGRSDFHEPVYASYSNRMAQKPVANALTLELEPVCEANMDRHLNTEELWFAHDFVPFDRGENFAFLGGRDWEPSDATLPREYTDACEILLLLKDNLAGHHRELVEHFILEDWWGRWLGRWTAEEHLHAIALREYLVVTREVDPTANEEARVQYVMKGYRADTYTQVETLVYMAFTERTHAVFCENLAAKLEEPILAGLIDRIARDERRHELFFSNLVEHCLEYTRDETIAAIAARAADLQVPGADIDSYRDKLRNVADAGIFDQQQLRQAISDRITAWGVADEPALKQFVIG</sequence>
<reference evidence="12 13" key="1">
    <citation type="journal article" date="2019" name="Emerg. Microbes Infect.">
        <title>Comprehensive subspecies identification of 175 nontuberculous mycobacteria species based on 7547 genomic profiles.</title>
        <authorList>
            <person name="Matsumoto Y."/>
            <person name="Kinjo T."/>
            <person name="Motooka D."/>
            <person name="Nabeya D."/>
            <person name="Jung N."/>
            <person name="Uechi K."/>
            <person name="Horii T."/>
            <person name="Iida T."/>
            <person name="Fujita J."/>
            <person name="Nakamura S."/>
        </authorList>
    </citation>
    <scope>NUCLEOTIDE SEQUENCE [LARGE SCALE GENOMIC DNA]</scope>
    <source>
        <strain evidence="12 13">JCM 16018</strain>
    </source>
</reference>
<dbReference type="KEGG" id="mseo:MSEO_27110"/>
<evidence type="ECO:0000256" key="3">
    <source>
        <dbReference type="ARBA" id="ARBA00011738"/>
    </source>
</evidence>
<feature type="binding site" evidence="11">
    <location>
        <position position="130"/>
    </location>
    <ligand>
        <name>Fe cation</name>
        <dbReference type="ChEBI" id="CHEBI:24875"/>
        <label>1</label>
    </ligand>
</feature>
<dbReference type="AlphaFoldDB" id="A0A7I7P2C8"/>
<keyword evidence="5 11" id="KW-0479">Metal-binding</keyword>
<keyword evidence="10" id="KW-0275">Fatty acid biosynthesis</keyword>